<dbReference type="Proteomes" id="UP001069090">
    <property type="component" value="Unassembled WGS sequence"/>
</dbReference>
<dbReference type="AlphaFoldDB" id="A0A9J6RMQ2"/>
<organism evidence="2 3">
    <name type="scientific">Dasania phycosphaerae</name>
    <dbReference type="NCBI Taxonomy" id="2950436"/>
    <lineage>
        <taxon>Bacteria</taxon>
        <taxon>Pseudomonadati</taxon>
        <taxon>Pseudomonadota</taxon>
        <taxon>Gammaproteobacteria</taxon>
        <taxon>Cellvibrionales</taxon>
        <taxon>Spongiibacteraceae</taxon>
        <taxon>Dasania</taxon>
    </lineage>
</organism>
<dbReference type="Gene3D" id="3.90.1200.10">
    <property type="match status" value="1"/>
</dbReference>
<dbReference type="RefSeq" id="WP_258331408.1">
    <property type="nucleotide sequence ID" value="NZ_JAPTGG010000006.1"/>
</dbReference>
<accession>A0A9J6RMQ2</accession>
<name>A0A9J6RMQ2_9GAMM</name>
<protein>
    <submittedName>
        <fullName evidence="2">Phosphotransferase</fullName>
    </submittedName>
</protein>
<reference evidence="2 3" key="1">
    <citation type="submission" date="2022-12" db="EMBL/GenBank/DDBJ databases">
        <title>Dasania phycosphaerae sp. nov., isolated from particulate material of the south coast of Korea.</title>
        <authorList>
            <person name="Jiang Y."/>
        </authorList>
    </citation>
    <scope>NUCLEOTIDE SEQUENCE [LARGE SCALE GENOMIC DNA]</scope>
    <source>
        <strain evidence="2 3">GY-19</strain>
    </source>
</reference>
<dbReference type="EMBL" id="JAPTGG010000006">
    <property type="protein sequence ID" value="MCZ0865261.1"/>
    <property type="molecule type" value="Genomic_DNA"/>
</dbReference>
<dbReference type="InterPro" id="IPR011009">
    <property type="entry name" value="Kinase-like_dom_sf"/>
</dbReference>
<evidence type="ECO:0000259" key="1">
    <source>
        <dbReference type="Pfam" id="PF01636"/>
    </source>
</evidence>
<evidence type="ECO:0000313" key="2">
    <source>
        <dbReference type="EMBL" id="MCZ0865261.1"/>
    </source>
</evidence>
<dbReference type="InterPro" id="IPR002575">
    <property type="entry name" value="Aminoglycoside_PTrfase"/>
</dbReference>
<gene>
    <name evidence="2" type="ORF">O0V09_08625</name>
</gene>
<sequence length="359" mass="40992">MCAKSNVVVAASESNAEQRSVLRAAFLAETRYCDWRLVALSADASFRRYFRLSHNGQSVLLMDSPPDSEDMDSYIKVAQYLLSAGLRAPKIYALDQINGFAIIEDFGNQTYTQLLDAGEQAEPLYQLAIDALARLHQRLDIKQIDIPRYDQGYYQDEASLFIDWYWPARTGGQISDNLRREYMAIWDQLLAQVATDNECMILRDYHVDNLMVIAGESGLNSCGLLDFQDALIGSRAYDMVSLFEDARRDVDQAMAQRLIEGYLKDFGPQQAADFHYDYNVLGAHRHIKIVGIFVRLCVRDGKSHYLDYLPRVQRLLEHSLLKPEMKPLAEWLDRNHPGFVSAPLQFDARILKGMLCETL</sequence>
<proteinExistence type="predicted"/>
<comment type="caution">
    <text evidence="2">The sequence shown here is derived from an EMBL/GenBank/DDBJ whole genome shotgun (WGS) entry which is preliminary data.</text>
</comment>
<dbReference type="Gene3D" id="3.30.200.20">
    <property type="entry name" value="Phosphorylase Kinase, domain 1"/>
    <property type="match status" value="1"/>
</dbReference>
<feature type="domain" description="Aminoglycoside phosphotransferase" evidence="1">
    <location>
        <begin position="38"/>
        <end position="272"/>
    </location>
</feature>
<evidence type="ECO:0000313" key="3">
    <source>
        <dbReference type="Proteomes" id="UP001069090"/>
    </source>
</evidence>
<dbReference type="SUPFAM" id="SSF56112">
    <property type="entry name" value="Protein kinase-like (PK-like)"/>
    <property type="match status" value="1"/>
</dbReference>
<dbReference type="Pfam" id="PF01636">
    <property type="entry name" value="APH"/>
    <property type="match status" value="1"/>
</dbReference>
<keyword evidence="3" id="KW-1185">Reference proteome</keyword>